<dbReference type="PANTHER" id="PTHR42678:SF34">
    <property type="entry name" value="OS04G0183300 PROTEIN"/>
    <property type="match status" value="1"/>
</dbReference>
<evidence type="ECO:0000313" key="2">
    <source>
        <dbReference type="EMBL" id="SLM17952.1"/>
    </source>
</evidence>
<dbReference type="PANTHER" id="PTHR42678">
    <property type="entry name" value="AMIDASE"/>
    <property type="match status" value="1"/>
</dbReference>
<dbReference type="EMBL" id="FWDO01000004">
    <property type="protein sequence ID" value="SLM17952.1"/>
    <property type="molecule type" value="Genomic_DNA"/>
</dbReference>
<reference evidence="2" key="1">
    <citation type="submission" date="2017-02" db="EMBL/GenBank/DDBJ databases">
        <authorList>
            <person name="Regsiter A."/>
            <person name="William W."/>
        </authorList>
    </citation>
    <scope>NUCLEOTIDE SEQUENCE</scope>
    <source>
        <strain evidence="2">BdmA 4</strain>
    </source>
</reference>
<dbReference type="Pfam" id="PF01425">
    <property type="entry name" value="Amidase"/>
    <property type="match status" value="1"/>
</dbReference>
<dbReference type="AlphaFoldDB" id="A0A3P3XNU6"/>
<dbReference type="NCBIfam" id="NF006006">
    <property type="entry name" value="PRK08137.1"/>
    <property type="match status" value="1"/>
</dbReference>
<protein>
    <submittedName>
        <fullName evidence="2">Putative amidase</fullName>
    </submittedName>
</protein>
<dbReference type="InterPro" id="IPR036928">
    <property type="entry name" value="AS_sf"/>
</dbReference>
<dbReference type="Gene3D" id="3.90.1300.10">
    <property type="entry name" value="Amidase signature (AS) domain"/>
    <property type="match status" value="1"/>
</dbReference>
<accession>A0A3P3XNU6</accession>
<dbReference type="SUPFAM" id="SSF75304">
    <property type="entry name" value="Amidase signature (AS) enzymes"/>
    <property type="match status" value="1"/>
</dbReference>
<organism evidence="2">
    <name type="scientific">uncultured spirochete</name>
    <dbReference type="NCBI Taxonomy" id="156406"/>
    <lineage>
        <taxon>Bacteria</taxon>
        <taxon>Pseudomonadati</taxon>
        <taxon>Spirochaetota</taxon>
        <taxon>Spirochaetia</taxon>
        <taxon>Spirochaetales</taxon>
        <taxon>environmental samples</taxon>
    </lineage>
</organism>
<feature type="domain" description="Amidase" evidence="1">
    <location>
        <begin position="27"/>
        <end position="483"/>
    </location>
</feature>
<name>A0A3P3XNU6_9SPIR</name>
<sequence>METGELDEFTVEALQKAMEAGELSATDIVEYYLQQIEAVDRGGPELRSVLYVNPDARVIAKGLDEERHAGAVRGPLHGIPLLLKANINTADTMPTPAGSLALHGFIAPEDAPLVARLRSAGAVILGKTNLSEWANFRSTHSSSGWSSEGGQTRNPYVLDRNPSGSSSGSAVAVAANLCAAAVGTETDGSIISPSAISGIAGIKPTRGIVDAEGIIPISHTQDTAGPMARTLRDAVLLLDAMLGQWYSEEFAQVQWIDRDRPLEGMRLGFAEKLSNFHPQVDQAMKTSVSVLTDLGAEIMPIDIETNEEVRNAEYQVMLYEFKNGLERYLAKYVADRGRGDSEESNGRKKRGQWPLTLQAIIEFNLAHADKVLPYFGQEILFEAAAKGPLEEPEYLKALAACQTFEREKGISAYAAKYGLDAIIAASNAPAWKTDYLLGDHYVGGNTSLAAIAGCPHVTVPAGFAGELPLGLSVFGVPFSEKTLIRVGLAFEHATCARRAPKFVPSFW</sequence>
<proteinExistence type="predicted"/>
<gene>
    <name evidence="2" type="ORF">SPIRO4BDMA_40524</name>
</gene>
<evidence type="ECO:0000259" key="1">
    <source>
        <dbReference type="Pfam" id="PF01425"/>
    </source>
</evidence>
<dbReference type="InterPro" id="IPR023631">
    <property type="entry name" value="Amidase_dom"/>
</dbReference>